<feature type="compositionally biased region" description="Basic residues" evidence="4">
    <location>
        <begin position="68"/>
        <end position="80"/>
    </location>
</feature>
<dbReference type="InterPro" id="IPR023574">
    <property type="entry name" value="Ribosomal_uL4_dom_sf"/>
</dbReference>
<dbReference type="GO" id="GO:1990904">
    <property type="term" value="C:ribonucleoprotein complex"/>
    <property type="evidence" value="ECO:0007669"/>
    <property type="project" value="UniProtKB-KW"/>
</dbReference>
<dbReference type="InterPro" id="IPR002136">
    <property type="entry name" value="Ribosomal_uL4"/>
</dbReference>
<evidence type="ECO:0000256" key="4">
    <source>
        <dbReference type="SAM" id="MobiDB-lite"/>
    </source>
</evidence>
<accession>A0A3B0SY62</accession>
<dbReference type="EMBL" id="UOEI01000449">
    <property type="protein sequence ID" value="VAW06027.1"/>
    <property type="molecule type" value="Genomic_DNA"/>
</dbReference>
<gene>
    <name evidence="5" type="ORF">MNBD_ACTINO01-2107</name>
</gene>
<dbReference type="HAMAP" id="MF_01328_B">
    <property type="entry name" value="Ribosomal_uL4_B"/>
    <property type="match status" value="1"/>
</dbReference>
<dbReference type="Pfam" id="PF00573">
    <property type="entry name" value="Ribosomal_L4"/>
    <property type="match status" value="1"/>
</dbReference>
<dbReference type="GO" id="GO:0003735">
    <property type="term" value="F:structural constituent of ribosome"/>
    <property type="evidence" value="ECO:0007669"/>
    <property type="project" value="InterPro"/>
</dbReference>
<evidence type="ECO:0000256" key="3">
    <source>
        <dbReference type="ARBA" id="ARBA00023274"/>
    </source>
</evidence>
<dbReference type="InterPro" id="IPR013005">
    <property type="entry name" value="Ribosomal_uL4-like"/>
</dbReference>
<dbReference type="GO" id="GO:0006412">
    <property type="term" value="P:translation"/>
    <property type="evidence" value="ECO:0007669"/>
    <property type="project" value="InterPro"/>
</dbReference>
<evidence type="ECO:0000256" key="2">
    <source>
        <dbReference type="ARBA" id="ARBA00022980"/>
    </source>
</evidence>
<keyword evidence="2 5" id="KW-0689">Ribosomal protein</keyword>
<keyword evidence="3" id="KW-0687">Ribonucleoprotein</keyword>
<sequence length="245" mass="26451">MADKLTAELYAADGTLKGEVELNETIFGIEPNTAVMHQVVTAQLAAKRAGTHSTKTRAEVRGGGAKPWRQKGLGRARHGSIRSPQWVGGGVAHGPKPRDYSQRTPKKMKRLALRSALSARAADGQIKVVESFDVWDEPKTKNATALLEAMGISGKVLLLAEDHERTAIKSFRNLEHVIASNLGQANTYDVLWADTIIMSQGTLDLGQTAPRGTEEHAKQFTVHSSQLTESESDEAATAESEEVAS</sequence>
<dbReference type="GO" id="GO:0005840">
    <property type="term" value="C:ribosome"/>
    <property type="evidence" value="ECO:0007669"/>
    <property type="project" value="UniProtKB-KW"/>
</dbReference>
<organism evidence="5">
    <name type="scientific">hydrothermal vent metagenome</name>
    <dbReference type="NCBI Taxonomy" id="652676"/>
    <lineage>
        <taxon>unclassified sequences</taxon>
        <taxon>metagenomes</taxon>
        <taxon>ecological metagenomes</taxon>
    </lineage>
</organism>
<dbReference type="AlphaFoldDB" id="A0A3B0SY62"/>
<evidence type="ECO:0000313" key="5">
    <source>
        <dbReference type="EMBL" id="VAW06027.1"/>
    </source>
</evidence>
<protein>
    <submittedName>
        <fullName evidence="5">LSU ribosomal protein L4p (L1e)</fullName>
    </submittedName>
</protein>
<feature type="region of interest" description="Disordered" evidence="4">
    <location>
        <begin position="207"/>
        <end position="245"/>
    </location>
</feature>
<feature type="region of interest" description="Disordered" evidence="4">
    <location>
        <begin position="46"/>
        <end position="105"/>
    </location>
</feature>
<name>A0A3B0SY62_9ZZZZ</name>
<reference evidence="5" key="1">
    <citation type="submission" date="2018-06" db="EMBL/GenBank/DDBJ databases">
        <authorList>
            <person name="Zhirakovskaya E."/>
        </authorList>
    </citation>
    <scope>NUCLEOTIDE SEQUENCE</scope>
</reference>
<dbReference type="Gene3D" id="3.40.1370.10">
    <property type="match status" value="1"/>
</dbReference>
<proteinExistence type="inferred from homology"/>
<dbReference type="NCBIfam" id="TIGR03953">
    <property type="entry name" value="rplD_bact"/>
    <property type="match status" value="1"/>
</dbReference>
<feature type="compositionally biased region" description="Acidic residues" evidence="4">
    <location>
        <begin position="230"/>
        <end position="245"/>
    </location>
</feature>
<dbReference type="SUPFAM" id="SSF52166">
    <property type="entry name" value="Ribosomal protein L4"/>
    <property type="match status" value="1"/>
</dbReference>
<dbReference type="PANTHER" id="PTHR10746:SF6">
    <property type="entry name" value="LARGE RIBOSOMAL SUBUNIT PROTEIN UL4M"/>
    <property type="match status" value="1"/>
</dbReference>
<dbReference type="PANTHER" id="PTHR10746">
    <property type="entry name" value="50S RIBOSOMAL PROTEIN L4"/>
    <property type="match status" value="1"/>
</dbReference>
<comment type="similarity">
    <text evidence="1">Belongs to the universal ribosomal protein uL4 family.</text>
</comment>
<evidence type="ECO:0000256" key="1">
    <source>
        <dbReference type="ARBA" id="ARBA00010528"/>
    </source>
</evidence>